<evidence type="ECO:0000313" key="1">
    <source>
        <dbReference type="EMBL" id="VXD05720.1"/>
    </source>
</evidence>
<dbReference type="EMBL" id="CABWMV010000025">
    <property type="protein sequence ID" value="VXD05720.1"/>
    <property type="molecule type" value="Genomic_DNA"/>
</dbReference>
<dbReference type="AlphaFoldDB" id="A0A654DKK9"/>
<protein>
    <submittedName>
        <fullName evidence="1">Uncharacterized protein</fullName>
    </submittedName>
</protein>
<gene>
    <name evidence="1" type="ORF">SPHINGO8BC_60660</name>
</gene>
<organism evidence="1 2">
    <name type="scientific">Sphingobacterium multivorum</name>
    <dbReference type="NCBI Taxonomy" id="28454"/>
    <lineage>
        <taxon>Bacteria</taxon>
        <taxon>Pseudomonadati</taxon>
        <taxon>Bacteroidota</taxon>
        <taxon>Sphingobacteriia</taxon>
        <taxon>Sphingobacteriales</taxon>
        <taxon>Sphingobacteriaceae</taxon>
        <taxon>Sphingobacterium</taxon>
    </lineage>
</organism>
<name>A0A654DKK9_SPHMU</name>
<dbReference type="Proteomes" id="UP000432350">
    <property type="component" value="Unassembled WGS sequence"/>
</dbReference>
<accession>A0A654DKK9</accession>
<evidence type="ECO:0000313" key="2">
    <source>
        <dbReference type="Proteomes" id="UP000432350"/>
    </source>
</evidence>
<proteinExistence type="predicted"/>
<sequence>MQDVPLQCFYGFSLDLYSSLACKTAVLLHTNFSSFDIVFYLGVKLGYKSHNTITDYRYISTAYLPKNPISHSC</sequence>
<reference evidence="1 2" key="1">
    <citation type="submission" date="2019-10" db="EMBL/GenBank/DDBJ databases">
        <authorList>
            <person name="Karimi E."/>
        </authorList>
    </citation>
    <scope>NUCLEOTIDE SEQUENCE [LARGE SCALE GENOMIC DNA]</scope>
    <source>
        <strain evidence="1">Sphingobacterium sp. 8BC</strain>
    </source>
</reference>